<gene>
    <name evidence="2" type="ORF">BSK65_10515</name>
</gene>
<keyword evidence="1" id="KW-0812">Transmembrane</keyword>
<dbReference type="OrthoDB" id="2658853at2"/>
<feature type="transmembrane region" description="Helical" evidence="1">
    <location>
        <begin position="21"/>
        <end position="41"/>
    </location>
</feature>
<protein>
    <submittedName>
        <fullName evidence="2">Uncharacterized protein</fullName>
    </submittedName>
</protein>
<keyword evidence="1" id="KW-1133">Transmembrane helix</keyword>
<name>A0A1R0ZJS5_9BACL</name>
<dbReference type="Proteomes" id="UP000187425">
    <property type="component" value="Unassembled WGS sequence"/>
</dbReference>
<evidence type="ECO:0000313" key="3">
    <source>
        <dbReference type="Proteomes" id="UP000187425"/>
    </source>
</evidence>
<comment type="caution">
    <text evidence="2">The sequence shown here is derived from an EMBL/GenBank/DDBJ whole genome shotgun (WGS) entry which is preliminary data.</text>
</comment>
<dbReference type="RefSeq" id="WP_076284376.1">
    <property type="nucleotide sequence ID" value="NZ_MPTW01000004.1"/>
</dbReference>
<accession>A0A1R0ZJS5</accession>
<dbReference type="AlphaFoldDB" id="A0A1R0ZJS5"/>
<organism evidence="2 3">
    <name type="scientific">Paenibacillus odorifer</name>
    <dbReference type="NCBI Taxonomy" id="189426"/>
    <lineage>
        <taxon>Bacteria</taxon>
        <taxon>Bacillati</taxon>
        <taxon>Bacillota</taxon>
        <taxon>Bacilli</taxon>
        <taxon>Bacillales</taxon>
        <taxon>Paenibacillaceae</taxon>
        <taxon>Paenibacillus</taxon>
    </lineage>
</organism>
<evidence type="ECO:0000256" key="1">
    <source>
        <dbReference type="SAM" id="Phobius"/>
    </source>
</evidence>
<sequence>MRIVAKGQQFAGERNEVTIKRSFGTGSFAIVVLILGFLFNFKFQNDFMLSHYLFKLFNWNIYTNETEGYHIPFMAAIVFWLPAVIISKKYPINFGTTFCYRVGGVMLVLSITVFAVYLFGTLV</sequence>
<evidence type="ECO:0000313" key="2">
    <source>
        <dbReference type="EMBL" id="OME71471.1"/>
    </source>
</evidence>
<proteinExistence type="predicted"/>
<feature type="transmembrane region" description="Helical" evidence="1">
    <location>
        <begin position="69"/>
        <end position="86"/>
    </location>
</feature>
<reference evidence="2 3" key="1">
    <citation type="submission" date="2016-11" db="EMBL/GenBank/DDBJ databases">
        <title>Paenibacillus species isolates.</title>
        <authorList>
            <person name="Beno S.M."/>
        </authorList>
    </citation>
    <scope>NUCLEOTIDE SEQUENCE [LARGE SCALE GENOMIC DNA]</scope>
    <source>
        <strain evidence="2 3">FSL H7-0443</strain>
    </source>
</reference>
<feature type="transmembrane region" description="Helical" evidence="1">
    <location>
        <begin position="98"/>
        <end position="120"/>
    </location>
</feature>
<keyword evidence="1" id="KW-0472">Membrane</keyword>
<dbReference type="EMBL" id="MPTW01000004">
    <property type="protein sequence ID" value="OME71471.1"/>
    <property type="molecule type" value="Genomic_DNA"/>
</dbReference>